<evidence type="ECO:0000256" key="1">
    <source>
        <dbReference type="ARBA" id="ARBA00004123"/>
    </source>
</evidence>
<organism evidence="8 9">
    <name type="scientific">Ciona savignyi</name>
    <name type="common">Pacific transparent sea squirt</name>
    <dbReference type="NCBI Taxonomy" id="51511"/>
    <lineage>
        <taxon>Eukaryota</taxon>
        <taxon>Metazoa</taxon>
        <taxon>Chordata</taxon>
        <taxon>Tunicata</taxon>
        <taxon>Ascidiacea</taxon>
        <taxon>Phlebobranchia</taxon>
        <taxon>Cionidae</taxon>
        <taxon>Ciona</taxon>
    </lineage>
</organism>
<dbReference type="SUPFAM" id="SSF48371">
    <property type="entry name" value="ARM repeat"/>
    <property type="match status" value="1"/>
</dbReference>
<reference evidence="8" key="2">
    <citation type="submission" date="2025-08" db="UniProtKB">
        <authorList>
            <consortium name="Ensembl"/>
        </authorList>
    </citation>
    <scope>IDENTIFICATION</scope>
</reference>
<dbReference type="Proteomes" id="UP000007875">
    <property type="component" value="Unassembled WGS sequence"/>
</dbReference>
<keyword evidence="3" id="KW-0498">Mitosis</keyword>
<dbReference type="GeneTree" id="ENSGT00940000153566"/>
<feature type="compositionally biased region" description="Acidic residues" evidence="6">
    <location>
        <begin position="268"/>
        <end position="282"/>
    </location>
</feature>
<evidence type="ECO:0000256" key="6">
    <source>
        <dbReference type="SAM" id="MobiDB-lite"/>
    </source>
</evidence>
<accession>H2ZI72</accession>
<evidence type="ECO:0000256" key="4">
    <source>
        <dbReference type="ARBA" id="ARBA00023242"/>
    </source>
</evidence>
<name>H2ZI72_CIOSA</name>
<dbReference type="PANTHER" id="PTHR14222:SF2">
    <property type="entry name" value="CONDENSIN COMPLEX SUBUNIT 1"/>
    <property type="match status" value="1"/>
</dbReference>
<keyword evidence="2" id="KW-0132">Cell division</keyword>
<dbReference type="Pfam" id="PF12717">
    <property type="entry name" value="Cnd1"/>
    <property type="match status" value="1"/>
</dbReference>
<dbReference type="GO" id="GO:0007076">
    <property type="term" value="P:mitotic chromosome condensation"/>
    <property type="evidence" value="ECO:0007669"/>
    <property type="project" value="InterPro"/>
</dbReference>
<dbReference type="GO" id="GO:0000796">
    <property type="term" value="C:condensin complex"/>
    <property type="evidence" value="ECO:0007669"/>
    <property type="project" value="TreeGrafter"/>
</dbReference>
<dbReference type="GO" id="GO:0051301">
    <property type="term" value="P:cell division"/>
    <property type="evidence" value="ECO:0007669"/>
    <property type="project" value="UniProtKB-KW"/>
</dbReference>
<dbReference type="Ensembl" id="ENSCSAVT00000017477.1">
    <property type="protein sequence ID" value="ENSCSAVP00000017288.1"/>
    <property type="gene ID" value="ENSCSAVG00000010183.1"/>
</dbReference>
<dbReference type="InterPro" id="IPR032682">
    <property type="entry name" value="Cnd1_C"/>
</dbReference>
<protein>
    <recommendedName>
        <fullName evidence="7">Condensin complex subunit 1 C-terminal domain-containing protein</fullName>
    </recommendedName>
</protein>
<dbReference type="eggNOG" id="KOG0414">
    <property type="taxonomic scope" value="Eukaryota"/>
</dbReference>
<dbReference type="GO" id="GO:0042393">
    <property type="term" value="F:histone binding"/>
    <property type="evidence" value="ECO:0007669"/>
    <property type="project" value="TreeGrafter"/>
</dbReference>
<dbReference type="InterPro" id="IPR016024">
    <property type="entry name" value="ARM-type_fold"/>
</dbReference>
<reference evidence="9" key="1">
    <citation type="submission" date="2003-08" db="EMBL/GenBank/DDBJ databases">
        <authorList>
            <person name="Birren B."/>
            <person name="Nusbaum C."/>
            <person name="Abebe A."/>
            <person name="Abouelleil A."/>
            <person name="Adekoya E."/>
            <person name="Ait-zahra M."/>
            <person name="Allen N."/>
            <person name="Allen T."/>
            <person name="An P."/>
            <person name="Anderson M."/>
            <person name="Anderson S."/>
            <person name="Arachchi H."/>
            <person name="Armbruster J."/>
            <person name="Bachantsang P."/>
            <person name="Baldwin J."/>
            <person name="Barry A."/>
            <person name="Bayul T."/>
            <person name="Blitshsteyn B."/>
            <person name="Bloom T."/>
            <person name="Blye J."/>
            <person name="Boguslavskiy L."/>
            <person name="Borowsky M."/>
            <person name="Boukhgalter B."/>
            <person name="Brunache A."/>
            <person name="Butler J."/>
            <person name="Calixte N."/>
            <person name="Calvo S."/>
            <person name="Camarata J."/>
            <person name="Campo K."/>
            <person name="Chang J."/>
            <person name="Cheshatsang Y."/>
            <person name="Citroen M."/>
            <person name="Collymore A."/>
            <person name="Considine T."/>
            <person name="Cook A."/>
            <person name="Cooke P."/>
            <person name="Corum B."/>
            <person name="Cuomo C."/>
            <person name="David R."/>
            <person name="Dawoe T."/>
            <person name="Degray S."/>
            <person name="Dodge S."/>
            <person name="Dooley K."/>
            <person name="Dorje P."/>
            <person name="Dorjee K."/>
            <person name="Dorris L."/>
            <person name="Duffey N."/>
            <person name="Dupes A."/>
            <person name="Elkins T."/>
            <person name="Engels R."/>
            <person name="Erickson J."/>
            <person name="Farina A."/>
            <person name="Faro S."/>
            <person name="Ferreira P."/>
            <person name="Fischer H."/>
            <person name="Fitzgerald M."/>
            <person name="Foley K."/>
            <person name="Gage D."/>
            <person name="Galagan J."/>
            <person name="Gearin G."/>
            <person name="Gnerre S."/>
            <person name="Gnirke A."/>
            <person name="Goyette A."/>
            <person name="Graham J."/>
            <person name="Grandbois E."/>
            <person name="Gyaltsen K."/>
            <person name="Hafez N."/>
            <person name="Hagopian D."/>
            <person name="Hagos B."/>
            <person name="Hall J."/>
            <person name="Hatcher B."/>
            <person name="Heller A."/>
            <person name="Higgins H."/>
            <person name="Honan T."/>
            <person name="Horn A."/>
            <person name="Houde N."/>
            <person name="Hughes L."/>
            <person name="Hulme W."/>
            <person name="Husby E."/>
            <person name="Iliev I."/>
            <person name="Jaffe D."/>
            <person name="Jones C."/>
            <person name="Kamal M."/>
            <person name="Kamat A."/>
            <person name="Kamvysselis M."/>
            <person name="Karlsson E."/>
            <person name="Kells C."/>
            <person name="Kieu A."/>
            <person name="Kisner P."/>
            <person name="Kodira C."/>
            <person name="Kulbokas E."/>
            <person name="Labutti K."/>
            <person name="Lama D."/>
            <person name="Landers T."/>
            <person name="Leger J."/>
            <person name="Levine S."/>
            <person name="Lewis D."/>
            <person name="Lewis T."/>
            <person name="Lindblad-toh K."/>
            <person name="Liu X."/>
            <person name="Lokyitsang T."/>
            <person name="Lokyitsang Y."/>
            <person name="Lucien O."/>
            <person name="Lui A."/>
            <person name="Ma L.J."/>
            <person name="Mabbitt R."/>
            <person name="Macdonald J."/>
            <person name="Maclean C."/>
            <person name="Major J."/>
            <person name="Manning J."/>
            <person name="Marabella R."/>
            <person name="Maru K."/>
            <person name="Matthews C."/>
            <person name="Mauceli E."/>
            <person name="Mccarthy M."/>
            <person name="Mcdonough S."/>
            <person name="Mcghee T."/>
            <person name="Meldrim J."/>
            <person name="Meneus L."/>
            <person name="Mesirov J."/>
            <person name="Mihalev A."/>
            <person name="Mihova T."/>
            <person name="Mikkelsen T."/>
            <person name="Mlenga V."/>
            <person name="Moru K."/>
            <person name="Mozes J."/>
            <person name="Mulrain L."/>
            <person name="Munson G."/>
            <person name="Naylor J."/>
            <person name="Newes C."/>
            <person name="Nguyen C."/>
            <person name="Nguyen N."/>
            <person name="Nguyen T."/>
            <person name="Nicol R."/>
            <person name="Nielsen C."/>
            <person name="Nizzari M."/>
            <person name="Norbu C."/>
            <person name="Norbu N."/>
            <person name="O'donnell P."/>
            <person name="Okoawo O."/>
            <person name="O'leary S."/>
            <person name="Omotosho B."/>
            <person name="O'neill K."/>
            <person name="Osman S."/>
            <person name="Parker S."/>
            <person name="Perrin D."/>
            <person name="Phunkhang P."/>
            <person name="Piqani B."/>
            <person name="Purcell S."/>
            <person name="Rachupka T."/>
            <person name="Ramasamy U."/>
            <person name="Rameau R."/>
            <person name="Ray V."/>
            <person name="Raymond C."/>
            <person name="Retta R."/>
            <person name="Richardson S."/>
            <person name="Rise C."/>
            <person name="Rodriguez J."/>
            <person name="Rogers J."/>
            <person name="Rogov P."/>
            <person name="Rutman M."/>
            <person name="Schupbach R."/>
            <person name="Seaman C."/>
            <person name="Settipalli S."/>
            <person name="Sharpe T."/>
            <person name="Sheridan J."/>
            <person name="Sherpa N."/>
            <person name="Shi J."/>
            <person name="Smirnov S."/>
            <person name="Smith C."/>
            <person name="Sougnez C."/>
            <person name="Spencer B."/>
            <person name="Stalker J."/>
            <person name="Stange-thomann N."/>
            <person name="Stavropoulos S."/>
            <person name="Stetson K."/>
            <person name="Stone C."/>
            <person name="Stone S."/>
            <person name="Stubbs M."/>
            <person name="Talamas J."/>
            <person name="Tchuinga P."/>
            <person name="Tenzing P."/>
            <person name="Tesfaye S."/>
            <person name="Theodore J."/>
            <person name="Thoulutsang Y."/>
            <person name="Topham K."/>
            <person name="Towey S."/>
            <person name="Tsamla T."/>
            <person name="Tsomo N."/>
            <person name="Vallee D."/>
            <person name="Vassiliev H."/>
            <person name="Venkataraman V."/>
            <person name="Vinson J."/>
            <person name="Vo A."/>
            <person name="Wade C."/>
            <person name="Wang S."/>
            <person name="Wangchuk T."/>
            <person name="Wangdi T."/>
            <person name="Whittaker C."/>
            <person name="Wilkinson J."/>
            <person name="Wu Y."/>
            <person name="Wyman D."/>
            <person name="Yadav S."/>
            <person name="Yang S."/>
            <person name="Yang X."/>
            <person name="Yeager S."/>
            <person name="Yee E."/>
            <person name="Young G."/>
            <person name="Zainoun J."/>
            <person name="Zembeck L."/>
            <person name="Zimmer A."/>
            <person name="Zody M."/>
            <person name="Lander E."/>
        </authorList>
    </citation>
    <scope>NUCLEOTIDE SEQUENCE [LARGE SCALE GENOMIC DNA]</scope>
</reference>
<keyword evidence="5" id="KW-0131">Cell cycle</keyword>
<feature type="compositionally biased region" description="Polar residues" evidence="6">
    <location>
        <begin position="294"/>
        <end position="305"/>
    </location>
</feature>
<proteinExistence type="predicted"/>
<keyword evidence="9" id="KW-1185">Reference proteome</keyword>
<dbReference type="GO" id="GO:0010032">
    <property type="term" value="P:meiotic chromosome condensation"/>
    <property type="evidence" value="ECO:0007669"/>
    <property type="project" value="TreeGrafter"/>
</dbReference>
<dbReference type="GO" id="GO:0000779">
    <property type="term" value="C:condensed chromosome, centromeric region"/>
    <property type="evidence" value="ECO:0007669"/>
    <property type="project" value="TreeGrafter"/>
</dbReference>
<feature type="region of interest" description="Disordered" evidence="6">
    <location>
        <begin position="188"/>
        <end position="305"/>
    </location>
</feature>
<feature type="compositionally biased region" description="Basic residues" evidence="6">
    <location>
        <begin position="206"/>
        <end position="217"/>
    </location>
</feature>
<sequence>MIKVKGHVSEMARCIVDENEKIVALAKRFFQELAKKGNSMYNVMPDIISRLSDPDIGIKDEVDFKKIMRFLLEFIEKDKQSESLIEKLCHRFQTTRNRQQWRDIAFCLSILNYTEKGVKKLFDNFSLFADVLRDEQVYFIFNNILTKCKKCNKPEVKSQVDELEGKIIDRHTRDVSEDECAAKAANAIRGHKSPTRAGTTQTVRASIRKSKAHPSRRQVHDSSSDDDVPSQPIRRQSTRSRVNRRQVVTFSSDDDDDDLENDSKENVETAEECDEATQEGNDELSSPIKRKKISVSQSSRSTLRV</sequence>
<evidence type="ECO:0000256" key="2">
    <source>
        <dbReference type="ARBA" id="ARBA00022618"/>
    </source>
</evidence>
<dbReference type="HOGENOM" id="CLU_912018_0_0_1"/>
<feature type="domain" description="Condensin complex subunit 1 C-terminal" evidence="7">
    <location>
        <begin position="1"/>
        <end position="109"/>
    </location>
</feature>
<comment type="subcellular location">
    <subcellularLocation>
        <location evidence="1">Nucleus</location>
    </subcellularLocation>
</comment>
<reference evidence="8" key="3">
    <citation type="submission" date="2025-09" db="UniProtKB">
        <authorList>
            <consortium name="Ensembl"/>
        </authorList>
    </citation>
    <scope>IDENTIFICATION</scope>
</reference>
<dbReference type="AlphaFoldDB" id="H2ZI72"/>
<evidence type="ECO:0000313" key="9">
    <source>
        <dbReference type="Proteomes" id="UP000007875"/>
    </source>
</evidence>
<keyword evidence="4" id="KW-0539">Nucleus</keyword>
<dbReference type="OMA" id="WIGRNCM"/>
<dbReference type="InterPro" id="IPR026971">
    <property type="entry name" value="CND1/NCAPD3"/>
</dbReference>
<evidence type="ECO:0000259" key="7">
    <source>
        <dbReference type="Pfam" id="PF12717"/>
    </source>
</evidence>
<evidence type="ECO:0000313" key="8">
    <source>
        <dbReference type="Ensembl" id="ENSCSAVP00000017288.1"/>
    </source>
</evidence>
<evidence type="ECO:0000256" key="3">
    <source>
        <dbReference type="ARBA" id="ARBA00022776"/>
    </source>
</evidence>
<dbReference type="STRING" id="51511.ENSCSAVP00000017288"/>
<dbReference type="GO" id="GO:0005634">
    <property type="term" value="C:nucleus"/>
    <property type="evidence" value="ECO:0007669"/>
    <property type="project" value="UniProtKB-SubCell"/>
</dbReference>
<dbReference type="PANTHER" id="PTHR14222">
    <property type="entry name" value="CONDENSIN"/>
    <property type="match status" value="1"/>
</dbReference>
<evidence type="ECO:0000256" key="5">
    <source>
        <dbReference type="ARBA" id="ARBA00023306"/>
    </source>
</evidence>
<dbReference type="InParanoid" id="H2ZI72"/>